<comment type="cofactor">
    <cofactor evidence="2">
        <name>K(+)</name>
        <dbReference type="ChEBI" id="CHEBI:29103"/>
    </cofactor>
</comment>
<comment type="function">
    <text evidence="16">Catalyzes the phosphorylation of pantothenate (Pan), the first step in CoA biosynthesis.</text>
</comment>
<comment type="similarity">
    <text evidence="14 16">Belongs to the type III pantothenate kinase family.</text>
</comment>
<evidence type="ECO:0000256" key="7">
    <source>
        <dbReference type="ARBA" id="ARBA00022490"/>
    </source>
</evidence>
<feature type="binding site" evidence="16">
    <location>
        <begin position="98"/>
        <end position="101"/>
    </location>
    <ligand>
        <name>substrate</name>
    </ligand>
</feature>
<keyword evidence="7 16" id="KW-0963">Cytoplasm</keyword>
<name>A0A1V0B9V5_9GAMM</name>
<dbReference type="CDD" id="cd24015">
    <property type="entry name" value="ASKHA_NBD_PanK-III"/>
    <property type="match status" value="1"/>
</dbReference>
<dbReference type="GO" id="GO:0046872">
    <property type="term" value="F:metal ion binding"/>
    <property type="evidence" value="ECO:0007669"/>
    <property type="project" value="UniProtKB-KW"/>
</dbReference>
<keyword evidence="10 16" id="KW-0418">Kinase</keyword>
<dbReference type="GO" id="GO:0005524">
    <property type="term" value="F:ATP binding"/>
    <property type="evidence" value="ECO:0007669"/>
    <property type="project" value="UniProtKB-UniRule"/>
</dbReference>
<feature type="binding site" evidence="16">
    <location>
        <position position="91"/>
    </location>
    <ligand>
        <name>substrate</name>
    </ligand>
</feature>
<evidence type="ECO:0000313" key="18">
    <source>
        <dbReference type="Proteomes" id="UP000243488"/>
    </source>
</evidence>
<evidence type="ECO:0000256" key="12">
    <source>
        <dbReference type="ARBA" id="ARBA00022958"/>
    </source>
</evidence>
<dbReference type="Gene3D" id="3.30.420.40">
    <property type="match status" value="2"/>
</dbReference>
<feature type="binding site" evidence="16">
    <location>
        <position position="123"/>
    </location>
    <ligand>
        <name>ATP</name>
        <dbReference type="ChEBI" id="CHEBI:30616"/>
    </ligand>
</feature>
<evidence type="ECO:0000256" key="13">
    <source>
        <dbReference type="ARBA" id="ARBA00022993"/>
    </source>
</evidence>
<evidence type="ECO:0000256" key="2">
    <source>
        <dbReference type="ARBA" id="ARBA00001958"/>
    </source>
</evidence>
<dbReference type="NCBIfam" id="TIGR00671">
    <property type="entry name" value="baf"/>
    <property type="match status" value="1"/>
</dbReference>
<dbReference type="Pfam" id="PF03309">
    <property type="entry name" value="Pan_kinase"/>
    <property type="match status" value="1"/>
</dbReference>
<dbReference type="GO" id="GO:0015937">
    <property type="term" value="P:coenzyme A biosynthetic process"/>
    <property type="evidence" value="ECO:0007669"/>
    <property type="project" value="UniProtKB-UniRule"/>
</dbReference>
<dbReference type="EC" id="2.7.1.33" evidence="6 16"/>
<evidence type="ECO:0000256" key="10">
    <source>
        <dbReference type="ARBA" id="ARBA00022777"/>
    </source>
</evidence>
<evidence type="ECO:0000256" key="6">
    <source>
        <dbReference type="ARBA" id="ARBA00012102"/>
    </source>
</evidence>
<dbReference type="AlphaFoldDB" id="A0A1V0B9V5"/>
<dbReference type="Proteomes" id="UP000243488">
    <property type="component" value="Chromosome"/>
</dbReference>
<gene>
    <name evidence="16" type="primary">coaX</name>
    <name evidence="17" type="ORF">BVH74_03525</name>
</gene>
<dbReference type="RefSeq" id="WP_080051605.1">
    <property type="nucleotide sequence ID" value="NZ_CP020100.1"/>
</dbReference>
<feature type="binding site" evidence="16">
    <location>
        <position position="178"/>
    </location>
    <ligand>
        <name>substrate</name>
    </ligand>
</feature>
<accession>A0A1V0B9V5</accession>
<dbReference type="GO" id="GO:0005737">
    <property type="term" value="C:cytoplasm"/>
    <property type="evidence" value="ECO:0007669"/>
    <property type="project" value="UniProtKB-SubCell"/>
</dbReference>
<evidence type="ECO:0000256" key="11">
    <source>
        <dbReference type="ARBA" id="ARBA00022840"/>
    </source>
</evidence>
<evidence type="ECO:0000256" key="9">
    <source>
        <dbReference type="ARBA" id="ARBA00022741"/>
    </source>
</evidence>
<keyword evidence="13 16" id="KW-0173">Coenzyme A biosynthesis</keyword>
<comment type="catalytic activity">
    <reaction evidence="1 16">
        <text>(R)-pantothenate + ATP = (R)-4'-phosphopantothenate + ADP + H(+)</text>
        <dbReference type="Rhea" id="RHEA:16373"/>
        <dbReference type="ChEBI" id="CHEBI:10986"/>
        <dbReference type="ChEBI" id="CHEBI:15378"/>
        <dbReference type="ChEBI" id="CHEBI:29032"/>
        <dbReference type="ChEBI" id="CHEBI:30616"/>
        <dbReference type="ChEBI" id="CHEBI:456216"/>
        <dbReference type="EC" id="2.7.1.33"/>
    </reaction>
</comment>
<sequence length="249" mass="27392">MLLELDCGNTLIKWRLLDREGRVRDRDMAPDLVELQRLLGGQEREIRGCRLVSVRSADETQVVMDQLTSWLKLHPVLAKGSQMLAGVRNGYADYAKLGMDRWLALVAGYQLCRRACTVIDLGTAVTVDFVNAEGEHLGGYIAPGSKLLRSSLKRHTRLIRYEGSLQGDLLEPSPGRATAEAVEYGCELMLAGFVREQLRIGRQLLGDAMVVILTGGDAARMAELLPGECHVINDLVFEGLALACPMEAD</sequence>
<dbReference type="STRING" id="1931241.BVH74_03525"/>
<dbReference type="PANTHER" id="PTHR34265:SF1">
    <property type="entry name" value="TYPE III PANTOTHENATE KINASE"/>
    <property type="match status" value="1"/>
</dbReference>
<keyword evidence="12 16" id="KW-0630">Potassium</keyword>
<keyword evidence="18" id="KW-1185">Reference proteome</keyword>
<evidence type="ECO:0000256" key="1">
    <source>
        <dbReference type="ARBA" id="ARBA00001206"/>
    </source>
</evidence>
<comment type="pathway">
    <text evidence="4 16">Cofactor biosynthesis; coenzyme A biosynthesis; CoA from (R)-pantothenate: step 1/5.</text>
</comment>
<comment type="subunit">
    <text evidence="5 16">Homodimer.</text>
</comment>
<evidence type="ECO:0000256" key="4">
    <source>
        <dbReference type="ARBA" id="ARBA00005225"/>
    </source>
</evidence>
<dbReference type="UniPathway" id="UPA00241">
    <property type="reaction ID" value="UER00352"/>
</dbReference>
<comment type="cofactor">
    <cofactor evidence="16">
        <name>NH4(+)</name>
        <dbReference type="ChEBI" id="CHEBI:28938"/>
    </cofactor>
    <cofactor evidence="16">
        <name>K(+)</name>
        <dbReference type="ChEBI" id="CHEBI:29103"/>
    </cofactor>
    <text evidence="16">A monovalent cation. Ammonium or potassium.</text>
</comment>
<reference evidence="17 18" key="1">
    <citation type="submission" date="2017-03" db="EMBL/GenBank/DDBJ databases">
        <title>Complete genome sequence of the novel DNRA strain Pseudomonas sp. S-6-2 isolated from Chinese polluted river sediment. Journal of Biotechnology.</title>
        <authorList>
            <person name="Li J."/>
            <person name="Xiang F."/>
            <person name="Wang L."/>
            <person name="Xi L."/>
            <person name="Liu J."/>
        </authorList>
    </citation>
    <scope>NUCLEOTIDE SEQUENCE [LARGE SCALE GENOMIC DNA]</scope>
    <source>
        <strain evidence="17 18">S-6-2</strain>
    </source>
</reference>
<keyword evidence="9 16" id="KW-0547">Nucleotide-binding</keyword>
<dbReference type="KEGG" id="ppha:BVH74_03525"/>
<evidence type="ECO:0000256" key="15">
    <source>
        <dbReference type="ARBA" id="ARBA00040883"/>
    </source>
</evidence>
<dbReference type="EMBL" id="CP020100">
    <property type="protein sequence ID" value="AQZ96697.1"/>
    <property type="molecule type" value="Genomic_DNA"/>
</dbReference>
<dbReference type="HAMAP" id="MF_01274">
    <property type="entry name" value="Pantothen_kinase_3"/>
    <property type="match status" value="1"/>
</dbReference>
<dbReference type="PANTHER" id="PTHR34265">
    <property type="entry name" value="TYPE III PANTOTHENATE KINASE"/>
    <property type="match status" value="1"/>
</dbReference>
<feature type="binding site" evidence="16">
    <location>
        <position position="120"/>
    </location>
    <ligand>
        <name>K(+)</name>
        <dbReference type="ChEBI" id="CHEBI:29103"/>
    </ligand>
</feature>
<evidence type="ECO:0000256" key="8">
    <source>
        <dbReference type="ARBA" id="ARBA00022679"/>
    </source>
</evidence>
<keyword evidence="16" id="KW-0479">Metal-binding</keyword>
<dbReference type="SUPFAM" id="SSF53067">
    <property type="entry name" value="Actin-like ATPase domain"/>
    <property type="match status" value="2"/>
</dbReference>
<evidence type="ECO:0000313" key="17">
    <source>
        <dbReference type="EMBL" id="AQZ96697.1"/>
    </source>
</evidence>
<evidence type="ECO:0000256" key="3">
    <source>
        <dbReference type="ARBA" id="ARBA00004496"/>
    </source>
</evidence>
<keyword evidence="11 16" id="KW-0067">ATP-binding</keyword>
<dbReference type="InterPro" id="IPR004619">
    <property type="entry name" value="Type_III_PanK"/>
</dbReference>
<dbReference type="InterPro" id="IPR043129">
    <property type="entry name" value="ATPase_NBD"/>
</dbReference>
<feature type="active site" description="Proton acceptor" evidence="16">
    <location>
        <position position="100"/>
    </location>
</feature>
<comment type="subcellular location">
    <subcellularLocation>
        <location evidence="3 16">Cytoplasm</location>
    </subcellularLocation>
</comment>
<evidence type="ECO:0000256" key="14">
    <source>
        <dbReference type="ARBA" id="ARBA00038036"/>
    </source>
</evidence>
<organism evidence="17 18">
    <name type="scientific">Halopseudomonas phragmitis</name>
    <dbReference type="NCBI Taxonomy" id="1931241"/>
    <lineage>
        <taxon>Bacteria</taxon>
        <taxon>Pseudomonadati</taxon>
        <taxon>Pseudomonadota</taxon>
        <taxon>Gammaproteobacteria</taxon>
        <taxon>Pseudomonadales</taxon>
        <taxon>Pseudomonadaceae</taxon>
        <taxon>Halopseudomonas</taxon>
    </lineage>
</organism>
<protein>
    <recommendedName>
        <fullName evidence="15 16">Type III pantothenate kinase</fullName>
        <ecNumber evidence="6 16">2.7.1.33</ecNumber>
    </recommendedName>
    <alternativeName>
        <fullName evidence="16">PanK-III</fullName>
    </alternativeName>
    <alternativeName>
        <fullName evidence="16">Pantothenic acid kinase</fullName>
    </alternativeName>
</protein>
<keyword evidence="8 16" id="KW-0808">Transferase</keyword>
<dbReference type="GO" id="GO:0004594">
    <property type="term" value="F:pantothenate kinase activity"/>
    <property type="evidence" value="ECO:0007669"/>
    <property type="project" value="UniProtKB-UniRule"/>
</dbReference>
<evidence type="ECO:0000256" key="16">
    <source>
        <dbReference type="HAMAP-Rule" id="MF_01274"/>
    </source>
</evidence>
<proteinExistence type="inferred from homology"/>
<evidence type="ECO:0000256" key="5">
    <source>
        <dbReference type="ARBA" id="ARBA00011738"/>
    </source>
</evidence>
<feature type="binding site" evidence="16">
    <location>
        <begin position="6"/>
        <end position="13"/>
    </location>
    <ligand>
        <name>ATP</name>
        <dbReference type="ChEBI" id="CHEBI:30616"/>
    </ligand>
</feature>